<evidence type="ECO:0000256" key="1">
    <source>
        <dbReference type="ARBA" id="ARBA00022679"/>
    </source>
</evidence>
<feature type="domain" description="SAM-dependent methyltransferase TRM5/TYW2-type" evidence="6">
    <location>
        <begin position="71"/>
        <end position="379"/>
    </location>
</feature>
<dbReference type="Gene3D" id="3.40.50.150">
    <property type="entry name" value="Vaccinia Virus protein VP39"/>
    <property type="match status" value="1"/>
</dbReference>
<keyword evidence="2" id="KW-0949">S-adenosyl-L-methionine</keyword>
<keyword evidence="8" id="KW-1185">Reference proteome</keyword>
<keyword evidence="1" id="KW-0808">Transferase</keyword>
<dbReference type="InterPro" id="IPR030382">
    <property type="entry name" value="MeTrfase_TRM5/TYW2"/>
</dbReference>
<sequence>MGVPTKLVALLLLATVSVYMFFRNKKTITDVRPKKKKSVAIRKIDLFIESMKKKFPSLSEEQITALFPRKFEVHGHVVVVRLNNSEERGASFVPYAELFAASFAPIKIDVVLVDDKGIAGELRQPAELVTAFENPVETVKYLKDAKKGVLKRYNEMKKCGKTPVYAWPEVERILDGHFQSSTFTVHIENGIRYSFDVRRVMFSSGNTTERMHFAVVDARNETVVDMFSGIGYFTIPLAVHGGPSVIHALEKNPDSVEFIQINAVQNGVGDIVRPQCGDNREVGDELRGTCDRVLMGYIPSCKEFLARAVSFLKHDDEDTPRGVVHYHFLADRHEGSEVAMQHLTEELGEFVVAKAKITDIRCVKSYAPKRYHFVADVSF</sequence>
<dbReference type="GO" id="GO:0030488">
    <property type="term" value="P:tRNA methylation"/>
    <property type="evidence" value="ECO:0007669"/>
    <property type="project" value="TreeGrafter"/>
</dbReference>
<evidence type="ECO:0000259" key="6">
    <source>
        <dbReference type="PROSITE" id="PS51684"/>
    </source>
</evidence>
<keyword evidence="3" id="KW-0819">tRNA processing</keyword>
<dbReference type="GO" id="GO:0008175">
    <property type="term" value="F:tRNA methyltransferase activity"/>
    <property type="evidence" value="ECO:0007669"/>
    <property type="project" value="TreeGrafter"/>
</dbReference>
<dbReference type="EMBL" id="LR877173">
    <property type="protein sequence ID" value="CAD2222992.1"/>
    <property type="molecule type" value="Genomic_DNA"/>
</dbReference>
<accession>A0A7G2CXH7</accession>
<dbReference type="GO" id="GO:0003723">
    <property type="term" value="F:RNA binding"/>
    <property type="evidence" value="ECO:0007669"/>
    <property type="project" value="UniProtKB-UniRule"/>
</dbReference>
<gene>
    <name evidence="7" type="ORF">ADEAN_001055100</name>
</gene>
<protein>
    <submittedName>
        <fullName evidence="7">Met-10+ like-protein, putative</fullName>
    </submittedName>
</protein>
<proteinExistence type="predicted"/>
<dbReference type="PANTHER" id="PTHR23245">
    <property type="entry name" value="TRNA METHYLTRANSFERASE"/>
    <property type="match status" value="1"/>
</dbReference>
<dbReference type="Pfam" id="PF02475">
    <property type="entry name" value="TRM5-TYW2_MTfase"/>
    <property type="match status" value="1"/>
</dbReference>
<dbReference type="InterPro" id="IPR000504">
    <property type="entry name" value="RRM_dom"/>
</dbReference>
<dbReference type="Proteomes" id="UP000515908">
    <property type="component" value="Chromosome 29"/>
</dbReference>
<feature type="domain" description="RRM" evidence="5">
    <location>
        <begin position="44"/>
        <end position="125"/>
    </location>
</feature>
<keyword evidence="4" id="KW-0694">RNA-binding</keyword>
<reference evidence="7 8" key="1">
    <citation type="submission" date="2020-08" db="EMBL/GenBank/DDBJ databases">
        <authorList>
            <person name="Newling K."/>
            <person name="Davey J."/>
            <person name="Forrester S."/>
        </authorList>
    </citation>
    <scope>NUCLEOTIDE SEQUENCE [LARGE SCALE GENOMIC DNA]</scope>
    <source>
        <strain evidence="8">Crithidia deanei Carvalho (ATCC PRA-265)</strain>
    </source>
</reference>
<evidence type="ECO:0000313" key="7">
    <source>
        <dbReference type="EMBL" id="CAD2222992.1"/>
    </source>
</evidence>
<dbReference type="AlphaFoldDB" id="A0A7G2CXH7"/>
<dbReference type="PROSITE" id="PS51684">
    <property type="entry name" value="SAM_MT_TRM5_TYW2"/>
    <property type="match status" value="1"/>
</dbReference>
<evidence type="ECO:0000313" key="8">
    <source>
        <dbReference type="Proteomes" id="UP000515908"/>
    </source>
</evidence>
<dbReference type="VEuPathDB" id="TriTrypDB:ADEAN_001055100"/>
<dbReference type="InterPro" id="IPR056743">
    <property type="entry name" value="TRM5-TYW2-like_MTfase"/>
</dbReference>
<dbReference type="PANTHER" id="PTHR23245:SF41">
    <property type="entry name" value="TRNA(PHE) (4-DEMETHYLWYOSINE(37)-C(7)) AMINOCARBOXYPROPYLTRANSFERASE"/>
    <property type="match status" value="1"/>
</dbReference>
<dbReference type="GO" id="GO:0005737">
    <property type="term" value="C:cytoplasm"/>
    <property type="evidence" value="ECO:0007669"/>
    <property type="project" value="TreeGrafter"/>
</dbReference>
<evidence type="ECO:0000256" key="3">
    <source>
        <dbReference type="ARBA" id="ARBA00022694"/>
    </source>
</evidence>
<name>A0A7G2CXH7_9TRYP</name>
<evidence type="ECO:0000259" key="5">
    <source>
        <dbReference type="PROSITE" id="PS50102"/>
    </source>
</evidence>
<evidence type="ECO:0000256" key="4">
    <source>
        <dbReference type="PROSITE-ProRule" id="PRU00176"/>
    </source>
</evidence>
<dbReference type="CDD" id="cd02440">
    <property type="entry name" value="AdoMet_MTases"/>
    <property type="match status" value="1"/>
</dbReference>
<evidence type="ECO:0000256" key="2">
    <source>
        <dbReference type="ARBA" id="ARBA00022691"/>
    </source>
</evidence>
<dbReference type="SUPFAM" id="SSF53335">
    <property type="entry name" value="S-adenosyl-L-methionine-dependent methyltransferases"/>
    <property type="match status" value="1"/>
</dbReference>
<dbReference type="InterPro" id="IPR029063">
    <property type="entry name" value="SAM-dependent_MTases_sf"/>
</dbReference>
<dbReference type="PROSITE" id="PS50102">
    <property type="entry name" value="RRM"/>
    <property type="match status" value="1"/>
</dbReference>
<organism evidence="7 8">
    <name type="scientific">Angomonas deanei</name>
    <dbReference type="NCBI Taxonomy" id="59799"/>
    <lineage>
        <taxon>Eukaryota</taxon>
        <taxon>Discoba</taxon>
        <taxon>Euglenozoa</taxon>
        <taxon>Kinetoplastea</taxon>
        <taxon>Metakinetoplastina</taxon>
        <taxon>Trypanosomatida</taxon>
        <taxon>Trypanosomatidae</taxon>
        <taxon>Strigomonadinae</taxon>
        <taxon>Angomonas</taxon>
    </lineage>
</organism>